<dbReference type="AlphaFoldDB" id="A0AAV1XKT7"/>
<name>A0AAV1XKT7_LUPLU</name>
<organism evidence="1 2">
    <name type="scientific">Lupinus luteus</name>
    <name type="common">European yellow lupine</name>
    <dbReference type="NCBI Taxonomy" id="3873"/>
    <lineage>
        <taxon>Eukaryota</taxon>
        <taxon>Viridiplantae</taxon>
        <taxon>Streptophyta</taxon>
        <taxon>Embryophyta</taxon>
        <taxon>Tracheophyta</taxon>
        <taxon>Spermatophyta</taxon>
        <taxon>Magnoliopsida</taxon>
        <taxon>eudicotyledons</taxon>
        <taxon>Gunneridae</taxon>
        <taxon>Pentapetalae</taxon>
        <taxon>rosids</taxon>
        <taxon>fabids</taxon>
        <taxon>Fabales</taxon>
        <taxon>Fabaceae</taxon>
        <taxon>Papilionoideae</taxon>
        <taxon>50 kb inversion clade</taxon>
        <taxon>genistoids sensu lato</taxon>
        <taxon>core genistoids</taxon>
        <taxon>Genisteae</taxon>
        <taxon>Lupinus</taxon>
    </lineage>
</organism>
<accession>A0AAV1XKT7</accession>
<dbReference type="Proteomes" id="UP001497480">
    <property type="component" value="Unassembled WGS sequence"/>
</dbReference>
<comment type="caution">
    <text evidence="1">The sequence shown here is derived from an EMBL/GenBank/DDBJ whole genome shotgun (WGS) entry which is preliminary data.</text>
</comment>
<keyword evidence="2" id="KW-1185">Reference proteome</keyword>
<gene>
    <name evidence="1" type="ORF">LLUT_LOCUS22598</name>
</gene>
<sequence>MQHDNINLNDVQDNISMPNQVFDELDEGKISPSNLESFCPVYAQSQQIVETSGSRGTERKVQMIKLVESQLEKMSNELGLVVDALNKDNISMPNQVFDELDEGKISPSNLESFCPVYAQSQQIVETSGSRGTERKVQMIKLVESQLEKMSNELGLVVDALNKAQTMFLMEQLPRENWAYEEHEVIFDGDIVTGQQMKAKAQGAADSVKNATGMNQ</sequence>
<proteinExistence type="predicted"/>
<dbReference type="EMBL" id="CAXHTB010000015">
    <property type="protein sequence ID" value="CAL0321538.1"/>
    <property type="molecule type" value="Genomic_DNA"/>
</dbReference>
<evidence type="ECO:0000313" key="1">
    <source>
        <dbReference type="EMBL" id="CAL0321538.1"/>
    </source>
</evidence>
<evidence type="ECO:0000313" key="2">
    <source>
        <dbReference type="Proteomes" id="UP001497480"/>
    </source>
</evidence>
<protein>
    <submittedName>
        <fullName evidence="1">Uncharacterized protein</fullName>
    </submittedName>
</protein>
<reference evidence="1 2" key="1">
    <citation type="submission" date="2024-03" db="EMBL/GenBank/DDBJ databases">
        <authorList>
            <person name="Martinez-Hernandez J."/>
        </authorList>
    </citation>
    <scope>NUCLEOTIDE SEQUENCE [LARGE SCALE GENOMIC DNA]</scope>
</reference>